<dbReference type="OrthoDB" id="5361739at2759"/>
<protein>
    <submittedName>
        <fullName evidence="3">Uncharacterized protein</fullName>
    </submittedName>
</protein>
<name>A0A5J5EIB5_9PEZI</name>
<keyword evidence="4" id="KW-1185">Reference proteome</keyword>
<gene>
    <name evidence="3" type="ORF">FN846DRAFT_418915</name>
</gene>
<comment type="caution">
    <text evidence="3">The sequence shown here is derived from an EMBL/GenBank/DDBJ whole genome shotgun (WGS) entry which is preliminary data.</text>
</comment>
<organism evidence="3 4">
    <name type="scientific">Sphaerosporella brunnea</name>
    <dbReference type="NCBI Taxonomy" id="1250544"/>
    <lineage>
        <taxon>Eukaryota</taxon>
        <taxon>Fungi</taxon>
        <taxon>Dikarya</taxon>
        <taxon>Ascomycota</taxon>
        <taxon>Pezizomycotina</taxon>
        <taxon>Pezizomycetes</taxon>
        <taxon>Pezizales</taxon>
        <taxon>Pyronemataceae</taxon>
        <taxon>Sphaerosporella</taxon>
    </lineage>
</organism>
<sequence length="345" mass="38393">MPWYRNVAVSAKLQVRTGSESDRTFVDVPESCLPEAPDPGIPDVIWREAEGALHPIAIATIQTPAKMNDKQQIPFKVLVKFDDSSSLTACQKGDLRIELLVDGVLCGLRYLPEAKYKAKGMEFEFTGYRTGRKEERKFVFNCLPDMGVSQQAQNEIPKNLPNHALRWIEQMDAQGKKLPLPPLTGELLSRHSVDPPLPVGLPPGVSVLQVLVSVGRKFRTLEKYFMIGSLQTAGFYVGPELPIAESMDYDNWKPPVQSKALEGSGAGKESPGEQINNKRSGMEGLRLLETARENVMWRPVGLASDPSKTVQSKEVEFAARTHLARFWFFVGTFLCSIFSPLLLVH</sequence>
<keyword evidence="2" id="KW-0812">Transmembrane</keyword>
<evidence type="ECO:0000256" key="1">
    <source>
        <dbReference type="SAM" id="MobiDB-lite"/>
    </source>
</evidence>
<proteinExistence type="predicted"/>
<accession>A0A5J5EIB5</accession>
<evidence type="ECO:0000313" key="4">
    <source>
        <dbReference type="Proteomes" id="UP000326924"/>
    </source>
</evidence>
<keyword evidence="2" id="KW-1133">Transmembrane helix</keyword>
<dbReference type="InParanoid" id="A0A5J5EIB5"/>
<evidence type="ECO:0000313" key="3">
    <source>
        <dbReference type="EMBL" id="KAA8894408.1"/>
    </source>
</evidence>
<feature type="region of interest" description="Disordered" evidence="1">
    <location>
        <begin position="258"/>
        <end position="281"/>
    </location>
</feature>
<dbReference type="EMBL" id="VXIS01000342">
    <property type="protein sequence ID" value="KAA8894408.1"/>
    <property type="molecule type" value="Genomic_DNA"/>
</dbReference>
<reference evidence="3 4" key="1">
    <citation type="submission" date="2019-09" db="EMBL/GenBank/DDBJ databases">
        <title>Draft genome of the ectomycorrhizal ascomycete Sphaerosporella brunnea.</title>
        <authorList>
            <consortium name="DOE Joint Genome Institute"/>
            <person name="Benucci G.M."/>
            <person name="Marozzi G."/>
            <person name="Antonielli L."/>
            <person name="Sanchez S."/>
            <person name="Marco P."/>
            <person name="Wang X."/>
            <person name="Falini L.B."/>
            <person name="Barry K."/>
            <person name="Haridas S."/>
            <person name="Lipzen A."/>
            <person name="Labutti K."/>
            <person name="Grigoriev I.V."/>
            <person name="Murat C."/>
            <person name="Martin F."/>
            <person name="Albertini E."/>
            <person name="Donnini D."/>
            <person name="Bonito G."/>
        </authorList>
    </citation>
    <scope>NUCLEOTIDE SEQUENCE [LARGE SCALE GENOMIC DNA]</scope>
    <source>
        <strain evidence="3 4">Sb_GMNB300</strain>
    </source>
</reference>
<evidence type="ECO:0000256" key="2">
    <source>
        <dbReference type="SAM" id="Phobius"/>
    </source>
</evidence>
<dbReference type="Proteomes" id="UP000326924">
    <property type="component" value="Unassembled WGS sequence"/>
</dbReference>
<keyword evidence="2" id="KW-0472">Membrane</keyword>
<feature type="transmembrane region" description="Helical" evidence="2">
    <location>
        <begin position="326"/>
        <end position="344"/>
    </location>
</feature>
<dbReference type="AlphaFoldDB" id="A0A5J5EIB5"/>